<accession>A0A8I1ECI2</accession>
<proteinExistence type="predicted"/>
<evidence type="ECO:0000313" key="1">
    <source>
        <dbReference type="EMBL" id="MBI6882763.1"/>
    </source>
</evidence>
<protein>
    <submittedName>
        <fullName evidence="1">Uncharacterized protein</fullName>
    </submittedName>
</protein>
<dbReference type="EMBL" id="JAEHTE010000001">
    <property type="protein sequence ID" value="MBI6882763.1"/>
    <property type="molecule type" value="Genomic_DNA"/>
</dbReference>
<sequence length="173" mass="19215">MTSQARPQVKVTPVINQNGDIAHCNITVGEKTIVAELSQGSSDLHEMVRDEFDDLELTVEETMTVTRASRKQIYIEADRVKTILEKLPHGNVAAMGGGLFLWIDTKGSLVHADWIELEKTEPADVNAWGLDGIGEIDTDELYEVAQHIRDWLAAPETVLVDTAWLKATEQNYG</sequence>
<evidence type="ECO:0000313" key="2">
    <source>
        <dbReference type="Proteomes" id="UP000637061"/>
    </source>
</evidence>
<comment type="caution">
    <text evidence="1">The sequence shown here is derived from an EMBL/GenBank/DDBJ whole genome shotgun (WGS) entry which is preliminary data.</text>
</comment>
<dbReference type="Proteomes" id="UP000637061">
    <property type="component" value="Unassembled WGS sequence"/>
</dbReference>
<name>A0A8I1ECI2_PSEPU</name>
<reference evidence="1" key="1">
    <citation type="submission" date="2020-12" db="EMBL/GenBank/DDBJ databases">
        <title>Enhanced detection system for hospital associated transmission using whole genome sequencing surveillance.</title>
        <authorList>
            <person name="Harrison L.H."/>
            <person name="Van Tyne D."/>
            <person name="Marsh J.W."/>
            <person name="Griffith M.P."/>
            <person name="Snyder D.J."/>
            <person name="Cooper V.S."/>
            <person name="Mustapha M."/>
        </authorList>
    </citation>
    <scope>NUCLEOTIDE SEQUENCE</scope>
    <source>
        <strain evidence="1">PSB00042</strain>
    </source>
</reference>
<dbReference type="RefSeq" id="WP_198746370.1">
    <property type="nucleotide sequence ID" value="NZ_JAEHTE010000001.1"/>
</dbReference>
<dbReference type="AlphaFoldDB" id="A0A8I1ECI2"/>
<organism evidence="1 2">
    <name type="scientific">Pseudomonas putida</name>
    <name type="common">Arthrobacter siderocapsulatus</name>
    <dbReference type="NCBI Taxonomy" id="303"/>
    <lineage>
        <taxon>Bacteria</taxon>
        <taxon>Pseudomonadati</taxon>
        <taxon>Pseudomonadota</taxon>
        <taxon>Gammaproteobacteria</taxon>
        <taxon>Pseudomonadales</taxon>
        <taxon>Pseudomonadaceae</taxon>
        <taxon>Pseudomonas</taxon>
    </lineage>
</organism>
<gene>
    <name evidence="1" type="ORF">JEU22_02460</name>
</gene>